<organism evidence="10 11">
    <name type="scientific">Linum tenue</name>
    <dbReference type="NCBI Taxonomy" id="586396"/>
    <lineage>
        <taxon>Eukaryota</taxon>
        <taxon>Viridiplantae</taxon>
        <taxon>Streptophyta</taxon>
        <taxon>Embryophyta</taxon>
        <taxon>Tracheophyta</taxon>
        <taxon>Spermatophyta</taxon>
        <taxon>Magnoliopsida</taxon>
        <taxon>eudicotyledons</taxon>
        <taxon>Gunneridae</taxon>
        <taxon>Pentapetalae</taxon>
        <taxon>rosids</taxon>
        <taxon>fabids</taxon>
        <taxon>Malpighiales</taxon>
        <taxon>Linaceae</taxon>
        <taxon>Linum</taxon>
    </lineage>
</organism>
<dbReference type="Pfam" id="PF00929">
    <property type="entry name" value="RNase_T"/>
    <property type="match status" value="1"/>
</dbReference>
<comment type="caution">
    <text evidence="10">The sequence shown here is derived from an EMBL/GenBank/DDBJ whole genome shotgun (WGS) entry which is preliminary data.</text>
</comment>
<proteinExistence type="inferred from homology"/>
<evidence type="ECO:0000256" key="8">
    <source>
        <dbReference type="PROSITE-ProRule" id="PRU00042"/>
    </source>
</evidence>
<dbReference type="Proteomes" id="UP001154282">
    <property type="component" value="Unassembled WGS sequence"/>
</dbReference>
<dbReference type="GO" id="GO:0008270">
    <property type="term" value="F:zinc ion binding"/>
    <property type="evidence" value="ECO:0007669"/>
    <property type="project" value="UniProtKB-KW"/>
</dbReference>
<evidence type="ECO:0000256" key="7">
    <source>
        <dbReference type="ARBA" id="ARBA00023242"/>
    </source>
</evidence>
<dbReference type="PROSITE" id="PS50157">
    <property type="entry name" value="ZINC_FINGER_C2H2_2"/>
    <property type="match status" value="1"/>
</dbReference>
<dbReference type="InterPro" id="IPR047021">
    <property type="entry name" value="REXO1/3/4-like"/>
</dbReference>
<name>A0AAV0ICI0_9ROSI</name>
<evidence type="ECO:0000256" key="6">
    <source>
        <dbReference type="ARBA" id="ARBA00022839"/>
    </source>
</evidence>
<dbReference type="SUPFAM" id="SSF53098">
    <property type="entry name" value="Ribonuclease H-like"/>
    <property type="match status" value="1"/>
</dbReference>
<dbReference type="EMBL" id="CAMGYJ010000003">
    <property type="protein sequence ID" value="CAI0395340.1"/>
    <property type="molecule type" value="Genomic_DNA"/>
</dbReference>
<keyword evidence="11" id="KW-1185">Reference proteome</keyword>
<sequence length="396" mass="44896">MDSESDPSSKTQPKRHRCSACFKQFKRKDHLVEHMKISYHSHHQPKCGLCRKHCKCFQSLREHLTGTIPFHFSFCMYLKSPIAESLVVSGPHYLLGKLPSSSCSKIFADRGCDLCLNLFDNADDLSKHREKCRFSPPTPLATKLVASSPDVLMGYFGGKGIGEGVKAIAIDCEMVGGGNDGTTDLCGQVCLVDEDENIIFHTYVQPQFPVTDYRSEVTGLTEEHLKDGMPLKQVQEIISDILYNGESVGKARSDGGKARLLVGHSLDHDLDCLRISYPPNLLRDTAKYRPLMKTNLVSYSLKYLTHTYLGYEIQTGEHDPYEDCVSVMRLYKRIRSLDHYQVEQQVKKMIQRRRDGYFSWKLNELEKMSPDELYQISESSYKCWCLDLGSSSSSSS</sequence>
<keyword evidence="4" id="KW-0540">Nuclease</keyword>
<dbReference type="InterPro" id="IPR013520">
    <property type="entry name" value="Ribonucl_H"/>
</dbReference>
<dbReference type="InterPro" id="IPR013087">
    <property type="entry name" value="Znf_C2H2_type"/>
</dbReference>
<reference evidence="10" key="1">
    <citation type="submission" date="2022-08" db="EMBL/GenBank/DDBJ databases">
        <authorList>
            <person name="Gutierrez-Valencia J."/>
        </authorList>
    </citation>
    <scope>NUCLEOTIDE SEQUENCE</scope>
</reference>
<keyword evidence="8" id="KW-0479">Metal-binding</keyword>
<protein>
    <recommendedName>
        <fullName evidence="3">RNA exonuclease 4</fullName>
    </recommendedName>
</protein>
<dbReference type="PANTHER" id="PTHR12801:SF123">
    <property type="entry name" value="RNA EXONUCLEASE 4"/>
    <property type="match status" value="1"/>
</dbReference>
<evidence type="ECO:0000256" key="4">
    <source>
        <dbReference type="ARBA" id="ARBA00022722"/>
    </source>
</evidence>
<evidence type="ECO:0000256" key="3">
    <source>
        <dbReference type="ARBA" id="ARBA00016937"/>
    </source>
</evidence>
<comment type="subcellular location">
    <subcellularLocation>
        <location evidence="1">Nucleus</location>
    </subcellularLocation>
</comment>
<keyword evidence="8" id="KW-0862">Zinc</keyword>
<dbReference type="GO" id="GO:0003676">
    <property type="term" value="F:nucleic acid binding"/>
    <property type="evidence" value="ECO:0007669"/>
    <property type="project" value="InterPro"/>
</dbReference>
<keyword evidence="6" id="KW-0269">Exonuclease</keyword>
<evidence type="ECO:0000313" key="11">
    <source>
        <dbReference type="Proteomes" id="UP001154282"/>
    </source>
</evidence>
<dbReference type="GO" id="GO:0006364">
    <property type="term" value="P:rRNA processing"/>
    <property type="evidence" value="ECO:0007669"/>
    <property type="project" value="InterPro"/>
</dbReference>
<evidence type="ECO:0000313" key="10">
    <source>
        <dbReference type="EMBL" id="CAI0395340.1"/>
    </source>
</evidence>
<dbReference type="GO" id="GO:0008408">
    <property type="term" value="F:3'-5' exonuclease activity"/>
    <property type="evidence" value="ECO:0007669"/>
    <property type="project" value="InterPro"/>
</dbReference>
<evidence type="ECO:0000256" key="1">
    <source>
        <dbReference type="ARBA" id="ARBA00004123"/>
    </source>
</evidence>
<feature type="domain" description="C2H2-type" evidence="9">
    <location>
        <begin position="16"/>
        <end position="45"/>
    </location>
</feature>
<dbReference type="CDD" id="cd06144">
    <property type="entry name" value="REX4_like"/>
    <property type="match status" value="1"/>
</dbReference>
<dbReference type="Gene3D" id="3.30.160.60">
    <property type="entry name" value="Classic Zinc Finger"/>
    <property type="match status" value="1"/>
</dbReference>
<dbReference type="PROSITE" id="PS00028">
    <property type="entry name" value="ZINC_FINGER_C2H2_1"/>
    <property type="match status" value="1"/>
</dbReference>
<dbReference type="InterPro" id="IPR037431">
    <property type="entry name" value="REX4_DEDDh_dom"/>
</dbReference>
<keyword evidence="8" id="KW-0863">Zinc-finger</keyword>
<keyword evidence="7" id="KW-0539">Nucleus</keyword>
<evidence type="ECO:0000256" key="2">
    <source>
        <dbReference type="ARBA" id="ARBA00010489"/>
    </source>
</evidence>
<keyword evidence="5" id="KW-0378">Hydrolase</keyword>
<dbReference type="PANTHER" id="PTHR12801">
    <property type="entry name" value="RNA EXONUCLEASE REXO1 / RECO3 FAMILY MEMBER-RELATED"/>
    <property type="match status" value="1"/>
</dbReference>
<evidence type="ECO:0000259" key="9">
    <source>
        <dbReference type="PROSITE" id="PS50157"/>
    </source>
</evidence>
<dbReference type="Gene3D" id="3.30.420.10">
    <property type="entry name" value="Ribonuclease H-like superfamily/Ribonuclease H"/>
    <property type="match status" value="1"/>
</dbReference>
<dbReference type="InterPro" id="IPR012337">
    <property type="entry name" value="RNaseH-like_sf"/>
</dbReference>
<evidence type="ECO:0000256" key="5">
    <source>
        <dbReference type="ARBA" id="ARBA00022801"/>
    </source>
</evidence>
<comment type="similarity">
    <text evidence="2">Belongs to the REXO4 family.</text>
</comment>
<dbReference type="GO" id="GO:0005634">
    <property type="term" value="C:nucleus"/>
    <property type="evidence" value="ECO:0007669"/>
    <property type="project" value="UniProtKB-SubCell"/>
</dbReference>
<accession>A0AAV0ICI0</accession>
<dbReference type="SMART" id="SM00479">
    <property type="entry name" value="EXOIII"/>
    <property type="match status" value="1"/>
</dbReference>
<gene>
    <name evidence="10" type="ORF">LITE_LOCUS8693</name>
</gene>
<dbReference type="InterPro" id="IPR036397">
    <property type="entry name" value="RNaseH_sf"/>
</dbReference>
<dbReference type="AlphaFoldDB" id="A0AAV0ICI0"/>